<dbReference type="Proteomes" id="UP001408356">
    <property type="component" value="Unassembled WGS sequence"/>
</dbReference>
<keyword evidence="1" id="KW-0677">Repeat</keyword>
<dbReference type="Pfam" id="PF12796">
    <property type="entry name" value="Ank_2"/>
    <property type="match status" value="3"/>
</dbReference>
<evidence type="ECO:0000256" key="3">
    <source>
        <dbReference type="PROSITE-ProRule" id="PRU00023"/>
    </source>
</evidence>
<dbReference type="PANTHER" id="PTHR24198">
    <property type="entry name" value="ANKYRIN REPEAT AND PROTEIN KINASE DOMAIN-CONTAINING PROTEIN"/>
    <property type="match status" value="1"/>
</dbReference>
<feature type="repeat" description="ANK" evidence="3">
    <location>
        <begin position="1085"/>
        <end position="1117"/>
    </location>
</feature>
<reference evidence="5 6" key="1">
    <citation type="journal article" date="2024" name="J. Plant Pathol.">
        <title>Sequence and assembly of the genome of Seiridium unicorne, isolate CBS 538.82, causal agent of cypress canker disease.</title>
        <authorList>
            <person name="Scali E."/>
            <person name="Rocca G.D."/>
            <person name="Danti R."/>
            <person name="Garbelotto M."/>
            <person name="Barberini S."/>
            <person name="Baroncelli R."/>
            <person name="Emiliani G."/>
        </authorList>
    </citation>
    <scope>NUCLEOTIDE SEQUENCE [LARGE SCALE GENOMIC DNA]</scope>
    <source>
        <strain evidence="5 6">BM-138-508</strain>
    </source>
</reference>
<sequence>MPAPRHNLRSWEQHKDEIIRLFQKEGKTLAEIKDAMLHRGFDASKAQYEAIFKRWHLRKNLSAEDWRSVLQALKFFETQGRHHDLYINGRLLTTSQLLKKQKLYTPGSTTVPVSAASNNVLEHPPDGVTFKLRTAQNSLEHMQRTGDIQPSIHEHGHSRRNEHVNMFGLMGEDLQVDEEFGPSSTADRITTGAHSPGLATNLTAPGIFDQLQESFPIQSPHPHEGFGAFEDSTSTYPTLDAVAVTARHSFNLDGQSTFDASVSSNLFNSVSMSGQGVLFPDLLSSLKFRAQLLLEHAESVVSNRGQYLGPQVLPNIEELLQNLLCLLPGTNTQDEFVGPFTVMGADNLSIDKFIRLLLLSIVNNFAGLESVPVEAIMAFMSQHEQVQSVISHYFQATPTTFSRALAEQLFKSAIESCYPTIVRVVLKTGLVNPNTLVMLRAEHSGDTRRTPIEIAASLRHLEMTKLLLEFDADVNKSYRRGRETEQGALESAVRLWGEYQPIDPRLVRLLLDHGAEIRENLFGAAIRWGDTKLITELLLSVSSRRTKCFVTHRKTYEIAGYLQGDLAFRIIQELFDMCQEIHNGKCIDEDERYMAQVMLEAARRGNLELVQLVFPHASHRGPDSALVAAVRSGSHMLVHWLLDKGATPDGPVVQIDNEATTPLAEALRSGDTELVALFEQLGALSRIGEEYRLRAALCAVVDAGDATYLHKILRLVPNPDPKALYRPLKAALKARNKDFALILLAAGAEVFDSPMYEYALEGVTHFPGRQLISAVLDSVTTTHILEGAMKYFIAWGDVQTIEDLIYMGVNINAGNVSALVVAIETRNRPLMKLLFRIGGNVNSRLTFDWPSPHMKYDKTAKSRSARDGSRFYRSPLAAAIWVEDLELTHYLLENGADLADESAFCSAIARDAEILGFLCQKFRERYPDGRRNFGGWVLQRALELQNDAIVDLCLGAKFDVNHLLWVNGVRKLTALGFVINKYRGDRLDLVGKLLQAGSDVNGPSSYGPLTGKTDAAKTALLDAIETKSLPLVELLIANEADINKEARLGIRRTPLQMACEVGSYPIVDLLLKHGANVHAAPAFREGANTLQMAAKAGSLQIVSRLLECGANVHAPGARVGGQTALEYAAEHGRISVVMALWKAARVPFTIEQCQSAIAIAQENGHVACATLLEELSNTSQGLMALIDDVAGR</sequence>
<dbReference type="InterPro" id="IPR002110">
    <property type="entry name" value="Ankyrin_rpt"/>
</dbReference>
<dbReference type="SUPFAM" id="SSF140860">
    <property type="entry name" value="Pseudo ankyrin repeat-like"/>
    <property type="match status" value="1"/>
</dbReference>
<evidence type="ECO:0000256" key="2">
    <source>
        <dbReference type="ARBA" id="ARBA00023043"/>
    </source>
</evidence>
<name>A0ABR2UKL9_9PEZI</name>
<dbReference type="SMART" id="SM00248">
    <property type="entry name" value="ANK"/>
    <property type="match status" value="13"/>
</dbReference>
<evidence type="ECO:0000313" key="5">
    <source>
        <dbReference type="EMBL" id="KAK9414896.1"/>
    </source>
</evidence>
<dbReference type="Gene3D" id="1.25.40.20">
    <property type="entry name" value="Ankyrin repeat-containing domain"/>
    <property type="match status" value="3"/>
</dbReference>
<feature type="repeat" description="ANK" evidence="3">
    <location>
        <begin position="447"/>
        <end position="479"/>
    </location>
</feature>
<keyword evidence="6" id="KW-1185">Reference proteome</keyword>
<comment type="caution">
    <text evidence="5">The sequence shown here is derived from an EMBL/GenBank/DDBJ whole genome shotgun (WGS) entry which is preliminary data.</text>
</comment>
<dbReference type="Pfam" id="PF14420">
    <property type="entry name" value="Clr5"/>
    <property type="match status" value="1"/>
</dbReference>
<dbReference type="EMBL" id="JARVKF010000421">
    <property type="protein sequence ID" value="KAK9414896.1"/>
    <property type="molecule type" value="Genomic_DNA"/>
</dbReference>
<dbReference type="PROSITE" id="PS50297">
    <property type="entry name" value="ANK_REP_REGION"/>
    <property type="match status" value="3"/>
</dbReference>
<keyword evidence="2 3" id="KW-0040">ANK repeat</keyword>
<gene>
    <name evidence="5" type="ORF">SUNI508_10839</name>
</gene>
<evidence type="ECO:0000259" key="4">
    <source>
        <dbReference type="Pfam" id="PF14420"/>
    </source>
</evidence>
<feature type="domain" description="Clr5" evidence="4">
    <location>
        <begin position="10"/>
        <end position="59"/>
    </location>
</feature>
<dbReference type="InterPro" id="IPR025676">
    <property type="entry name" value="Clr5_dom"/>
</dbReference>
<feature type="repeat" description="ANK" evidence="3">
    <location>
        <begin position="1050"/>
        <end position="1082"/>
    </location>
</feature>
<dbReference type="Pfam" id="PF00023">
    <property type="entry name" value="Ank"/>
    <property type="match status" value="1"/>
</dbReference>
<evidence type="ECO:0000256" key="1">
    <source>
        <dbReference type="ARBA" id="ARBA00022737"/>
    </source>
</evidence>
<dbReference type="SUPFAM" id="SSF48403">
    <property type="entry name" value="Ankyrin repeat"/>
    <property type="match status" value="2"/>
</dbReference>
<dbReference type="PANTHER" id="PTHR24198:SF194">
    <property type="entry name" value="INVERSIN-A"/>
    <property type="match status" value="1"/>
</dbReference>
<dbReference type="InterPro" id="IPR036770">
    <property type="entry name" value="Ankyrin_rpt-contain_sf"/>
</dbReference>
<organism evidence="5 6">
    <name type="scientific">Seiridium unicorne</name>
    <dbReference type="NCBI Taxonomy" id="138068"/>
    <lineage>
        <taxon>Eukaryota</taxon>
        <taxon>Fungi</taxon>
        <taxon>Dikarya</taxon>
        <taxon>Ascomycota</taxon>
        <taxon>Pezizomycotina</taxon>
        <taxon>Sordariomycetes</taxon>
        <taxon>Xylariomycetidae</taxon>
        <taxon>Amphisphaeriales</taxon>
        <taxon>Sporocadaceae</taxon>
        <taxon>Seiridium</taxon>
    </lineage>
</organism>
<evidence type="ECO:0000313" key="6">
    <source>
        <dbReference type="Proteomes" id="UP001408356"/>
    </source>
</evidence>
<proteinExistence type="predicted"/>
<protein>
    <submittedName>
        <fullName evidence="5">Clr5 domain-containing protein</fullName>
    </submittedName>
</protein>
<dbReference type="PROSITE" id="PS50088">
    <property type="entry name" value="ANK_REPEAT"/>
    <property type="match status" value="3"/>
</dbReference>
<accession>A0ABR2UKL9</accession>